<dbReference type="EMBL" id="ML987207">
    <property type="protein sequence ID" value="KAF2242609.1"/>
    <property type="molecule type" value="Genomic_DNA"/>
</dbReference>
<comment type="subunit">
    <text evidence="2">Component of the NuA4 histone acetyltransferase complex.</text>
</comment>
<dbReference type="PANTHER" id="PTHR22812">
    <property type="entry name" value="CHROMOBOX PROTEIN"/>
    <property type="match status" value="1"/>
</dbReference>
<dbReference type="InterPro" id="IPR016197">
    <property type="entry name" value="Chromo-like_dom_sf"/>
</dbReference>
<feature type="coiled-coil region" evidence="4">
    <location>
        <begin position="101"/>
        <end position="135"/>
    </location>
</feature>
<accession>A0A6A6HXJ1</accession>
<feature type="region of interest" description="Disordered" evidence="5">
    <location>
        <begin position="253"/>
        <end position="421"/>
    </location>
</feature>
<feature type="compositionally biased region" description="Acidic residues" evidence="5">
    <location>
        <begin position="412"/>
        <end position="421"/>
    </location>
</feature>
<feature type="compositionally biased region" description="Basic and acidic residues" evidence="5">
    <location>
        <begin position="197"/>
        <end position="206"/>
    </location>
</feature>
<feature type="compositionally biased region" description="Basic residues" evidence="5">
    <location>
        <begin position="160"/>
        <end position="176"/>
    </location>
</feature>
<evidence type="ECO:0000256" key="2">
    <source>
        <dbReference type="ARBA" id="ARBA00011353"/>
    </source>
</evidence>
<dbReference type="AlphaFoldDB" id="A0A6A6HXJ1"/>
<evidence type="ECO:0000256" key="5">
    <source>
        <dbReference type="SAM" id="MobiDB-lite"/>
    </source>
</evidence>
<sequence length="484" mass="54607">MIWEWETYKPGPEVYNNLFRLHKTPPTITQTLPNECPIPNAQSRILNRRQTEDGFCRNYYTVRITHLPAAHDGSGGDGHGSEQTKDVDMSRILKYVSKRELERFENAEFKAEAEAEAAAQRAEAEELARRRLRKNARVPRMGRGSRMLSGLGLDPEAPMRRGRPRGRGRGRWRGRGVRTELGSGLGMESEDAQPLEAPHHEGEDLQRIIAETEDEDEEEDESEEDLPRLKQPSPDLVRSSFVVNSALPVSPVAAYRSLAKPPQLRQDITDVDEEEEEEEEERDEEDRTSMSGAAAQLHFERHSHERHFLDSDEESVEDRHRHRAKRRRTESTSSSRPRAPATASSSKQLLSLAHSMSKKLVHDSPEPELGSESKSEESSDDAIPAHPPSHGADADADADAMEVEPSHQNGHDEDEGDESDVEEYVVEAILAHSYGGDKKYYLVKWEGCEDSSDWLPEEDLAGASELVAAYEERLQRWKGKGVVR</sequence>
<evidence type="ECO:0000256" key="4">
    <source>
        <dbReference type="SAM" id="Coils"/>
    </source>
</evidence>
<feature type="compositionally biased region" description="Low complexity" evidence="5">
    <location>
        <begin position="331"/>
        <end position="347"/>
    </location>
</feature>
<dbReference type="InterPro" id="IPR000953">
    <property type="entry name" value="Chromo/chromo_shadow_dom"/>
</dbReference>
<dbReference type="CDD" id="cd00024">
    <property type="entry name" value="CD_CSD"/>
    <property type="match status" value="1"/>
</dbReference>
<feature type="compositionally biased region" description="Low complexity" evidence="5">
    <location>
        <begin position="141"/>
        <end position="153"/>
    </location>
</feature>
<evidence type="ECO:0000259" key="6">
    <source>
        <dbReference type="PROSITE" id="PS50013"/>
    </source>
</evidence>
<comment type="subcellular location">
    <subcellularLocation>
        <location evidence="1">Nucleus</location>
    </subcellularLocation>
</comment>
<feature type="domain" description="Chromo" evidence="6">
    <location>
        <begin position="424"/>
        <end position="482"/>
    </location>
</feature>
<dbReference type="PROSITE" id="PS50013">
    <property type="entry name" value="CHROMO_2"/>
    <property type="match status" value="1"/>
</dbReference>
<evidence type="ECO:0000256" key="3">
    <source>
        <dbReference type="ARBA" id="ARBA00023242"/>
    </source>
</evidence>
<keyword evidence="4" id="KW-0175">Coiled coil</keyword>
<dbReference type="Gene3D" id="2.40.50.40">
    <property type="match status" value="1"/>
</dbReference>
<feature type="compositionally biased region" description="Acidic residues" evidence="5">
    <location>
        <begin position="269"/>
        <end position="286"/>
    </location>
</feature>
<name>A0A6A6HXJ1_9PLEO</name>
<organism evidence="7 8">
    <name type="scientific">Trematosphaeria pertusa</name>
    <dbReference type="NCBI Taxonomy" id="390896"/>
    <lineage>
        <taxon>Eukaryota</taxon>
        <taxon>Fungi</taxon>
        <taxon>Dikarya</taxon>
        <taxon>Ascomycota</taxon>
        <taxon>Pezizomycotina</taxon>
        <taxon>Dothideomycetes</taxon>
        <taxon>Pleosporomycetidae</taxon>
        <taxon>Pleosporales</taxon>
        <taxon>Massarineae</taxon>
        <taxon>Trematosphaeriaceae</taxon>
        <taxon>Trematosphaeria</taxon>
    </lineage>
</organism>
<gene>
    <name evidence="7" type="ORF">BU26DRAFT_524207</name>
</gene>
<evidence type="ECO:0000313" key="8">
    <source>
        <dbReference type="Proteomes" id="UP000800094"/>
    </source>
</evidence>
<dbReference type="InterPro" id="IPR023780">
    <property type="entry name" value="Chromo_domain"/>
</dbReference>
<keyword evidence="8" id="KW-1185">Reference proteome</keyword>
<dbReference type="Proteomes" id="UP000800094">
    <property type="component" value="Unassembled WGS sequence"/>
</dbReference>
<reference evidence="7" key="1">
    <citation type="journal article" date="2020" name="Stud. Mycol.">
        <title>101 Dothideomycetes genomes: a test case for predicting lifestyles and emergence of pathogens.</title>
        <authorList>
            <person name="Haridas S."/>
            <person name="Albert R."/>
            <person name="Binder M."/>
            <person name="Bloem J."/>
            <person name="Labutti K."/>
            <person name="Salamov A."/>
            <person name="Andreopoulos B."/>
            <person name="Baker S."/>
            <person name="Barry K."/>
            <person name="Bills G."/>
            <person name="Bluhm B."/>
            <person name="Cannon C."/>
            <person name="Castanera R."/>
            <person name="Culley D."/>
            <person name="Daum C."/>
            <person name="Ezra D."/>
            <person name="Gonzalez J."/>
            <person name="Henrissat B."/>
            <person name="Kuo A."/>
            <person name="Liang C."/>
            <person name="Lipzen A."/>
            <person name="Lutzoni F."/>
            <person name="Magnuson J."/>
            <person name="Mondo S."/>
            <person name="Nolan M."/>
            <person name="Ohm R."/>
            <person name="Pangilinan J."/>
            <person name="Park H.-J."/>
            <person name="Ramirez L."/>
            <person name="Alfaro M."/>
            <person name="Sun H."/>
            <person name="Tritt A."/>
            <person name="Yoshinaga Y."/>
            <person name="Zwiers L.-H."/>
            <person name="Turgeon B."/>
            <person name="Goodwin S."/>
            <person name="Spatafora J."/>
            <person name="Crous P."/>
            <person name="Grigoriev I."/>
        </authorList>
    </citation>
    <scope>NUCLEOTIDE SEQUENCE</scope>
    <source>
        <strain evidence="7">CBS 122368</strain>
    </source>
</reference>
<feature type="compositionally biased region" description="Acidic residues" evidence="5">
    <location>
        <begin position="211"/>
        <end position="224"/>
    </location>
</feature>
<dbReference type="InterPro" id="IPR051219">
    <property type="entry name" value="Heterochromatin_chromo-domain"/>
</dbReference>
<dbReference type="SUPFAM" id="SSF54160">
    <property type="entry name" value="Chromo domain-like"/>
    <property type="match status" value="1"/>
</dbReference>
<evidence type="ECO:0000313" key="7">
    <source>
        <dbReference type="EMBL" id="KAF2242609.1"/>
    </source>
</evidence>
<dbReference type="GeneID" id="54583562"/>
<evidence type="ECO:0000256" key="1">
    <source>
        <dbReference type="ARBA" id="ARBA00004123"/>
    </source>
</evidence>
<protein>
    <recommendedName>
        <fullName evidence="6">Chromo domain-containing protein</fullName>
    </recommendedName>
</protein>
<dbReference type="Pfam" id="PF00385">
    <property type="entry name" value="Chromo"/>
    <property type="match status" value="1"/>
</dbReference>
<dbReference type="OrthoDB" id="433924at2759"/>
<keyword evidence="3" id="KW-0539">Nucleus</keyword>
<feature type="region of interest" description="Disordered" evidence="5">
    <location>
        <begin position="135"/>
        <end position="236"/>
    </location>
</feature>
<feature type="compositionally biased region" description="Basic and acidic residues" evidence="5">
    <location>
        <begin position="360"/>
        <end position="377"/>
    </location>
</feature>
<dbReference type="SMART" id="SM00298">
    <property type="entry name" value="CHROMO"/>
    <property type="match status" value="1"/>
</dbReference>
<dbReference type="GO" id="GO:0006338">
    <property type="term" value="P:chromatin remodeling"/>
    <property type="evidence" value="ECO:0007669"/>
    <property type="project" value="UniProtKB-ARBA"/>
</dbReference>
<dbReference type="RefSeq" id="XP_033677613.1">
    <property type="nucleotide sequence ID" value="XM_033830232.1"/>
</dbReference>
<dbReference type="GO" id="GO:0005634">
    <property type="term" value="C:nucleus"/>
    <property type="evidence" value="ECO:0007669"/>
    <property type="project" value="UniProtKB-SubCell"/>
</dbReference>
<proteinExistence type="predicted"/>
<feature type="compositionally biased region" description="Basic and acidic residues" evidence="5">
    <location>
        <begin position="298"/>
        <end position="310"/>
    </location>
</feature>